<dbReference type="PROSITE" id="PS51257">
    <property type="entry name" value="PROKAR_LIPOPROTEIN"/>
    <property type="match status" value="1"/>
</dbReference>
<evidence type="ECO:0000259" key="15">
    <source>
        <dbReference type="PROSITE" id="PS51790"/>
    </source>
</evidence>
<comment type="caution">
    <text evidence="16">The sequence shown here is derived from an EMBL/GenBank/DDBJ whole genome shotgun (WGS) entry which is preliminary data.</text>
</comment>
<dbReference type="SUPFAM" id="SSF55068">
    <property type="entry name" value="Peptide methionine sulfoxide reductase"/>
    <property type="match status" value="1"/>
</dbReference>
<evidence type="ECO:0000256" key="12">
    <source>
        <dbReference type="HAMAP-Rule" id="MF_01401"/>
    </source>
</evidence>
<feature type="active site" evidence="12">
    <location>
        <position position="219"/>
    </location>
</feature>
<evidence type="ECO:0000313" key="16">
    <source>
        <dbReference type="EMBL" id="MBN8660731.1"/>
    </source>
</evidence>
<dbReference type="NCBIfam" id="TIGR00357">
    <property type="entry name" value="peptide-methionine (R)-S-oxide reductase MsrB"/>
    <property type="match status" value="1"/>
</dbReference>
<dbReference type="HAMAP" id="MF_01400">
    <property type="entry name" value="MsrB"/>
    <property type="match status" value="1"/>
</dbReference>
<dbReference type="GO" id="GO:0006979">
    <property type="term" value="P:response to oxidative stress"/>
    <property type="evidence" value="ECO:0007669"/>
    <property type="project" value="InterPro"/>
</dbReference>
<dbReference type="PROSITE" id="PS51790">
    <property type="entry name" value="MSRB"/>
    <property type="match status" value="1"/>
</dbReference>
<dbReference type="EC" id="1.8.4.11" evidence="12"/>
<feature type="binding site" evidence="11">
    <location>
        <position position="141"/>
    </location>
    <ligand>
        <name>Zn(2+)</name>
        <dbReference type="ChEBI" id="CHEBI:29105"/>
    </ligand>
</feature>
<evidence type="ECO:0000256" key="10">
    <source>
        <dbReference type="ARBA" id="ARBA00048782"/>
    </source>
</evidence>
<feature type="binding site" evidence="11">
    <location>
        <position position="92"/>
    </location>
    <ligand>
        <name>Zn(2+)</name>
        <dbReference type="ChEBI" id="CHEBI:29105"/>
    </ligand>
</feature>
<keyword evidence="4 11" id="KW-0479">Metal-binding</keyword>
<evidence type="ECO:0000256" key="4">
    <source>
        <dbReference type="ARBA" id="ARBA00022723"/>
    </source>
</evidence>
<dbReference type="GO" id="GO:0008270">
    <property type="term" value="F:zinc ion binding"/>
    <property type="evidence" value="ECO:0007669"/>
    <property type="project" value="UniProtKB-UniRule"/>
</dbReference>
<dbReference type="Pfam" id="PF01641">
    <property type="entry name" value="SelR"/>
    <property type="match status" value="1"/>
</dbReference>
<evidence type="ECO:0000256" key="8">
    <source>
        <dbReference type="ARBA" id="ARBA00047806"/>
    </source>
</evidence>
<dbReference type="InterPro" id="IPR002579">
    <property type="entry name" value="Met_Sox_Rdtase_MsrB_dom"/>
</dbReference>
<accession>A0A8J7PCV1</accession>
<feature type="compositionally biased region" description="Polar residues" evidence="13">
    <location>
        <begin position="36"/>
        <end position="46"/>
    </location>
</feature>
<comment type="similarity">
    <text evidence="2">In the C-terminal section; belongs to the MsrB Met sulfoxide reductase family.</text>
</comment>
<evidence type="ECO:0000256" key="7">
    <source>
        <dbReference type="ARBA" id="ARBA00023268"/>
    </source>
</evidence>
<evidence type="ECO:0000256" key="3">
    <source>
        <dbReference type="ARBA" id="ARBA00011017"/>
    </source>
</evidence>
<feature type="signal peptide" evidence="14">
    <location>
        <begin position="1"/>
        <end position="31"/>
    </location>
</feature>
<keyword evidence="5 11" id="KW-0862">Zinc</keyword>
<feature type="binding site" evidence="11">
    <location>
        <position position="89"/>
    </location>
    <ligand>
        <name>Zn(2+)</name>
        <dbReference type="ChEBI" id="CHEBI:29105"/>
    </ligand>
</feature>
<dbReference type="InterPro" id="IPR028427">
    <property type="entry name" value="Met_Sox_Rdtase_MsrB"/>
</dbReference>
<evidence type="ECO:0000256" key="14">
    <source>
        <dbReference type="SAM" id="SignalP"/>
    </source>
</evidence>
<comment type="similarity">
    <text evidence="12">Belongs to the MsrA Met sulfoxide reductase family.</text>
</comment>
<comment type="function">
    <text evidence="12">Has an important function as a repair enzyme for proteins that have been inactivated by oxidation. Catalyzes the reversible oxidation-reduction of methionine sulfoxide in proteins to methionine.</text>
</comment>
<dbReference type="PANTHER" id="PTHR10173:SF52">
    <property type="entry name" value="METHIONINE-R-SULFOXIDE REDUCTASE B1"/>
    <property type="match status" value="1"/>
</dbReference>
<evidence type="ECO:0000256" key="11">
    <source>
        <dbReference type="HAMAP-Rule" id="MF_01400"/>
    </source>
</evidence>
<sequence>MMRTKESNSPTILALIFSLALSGCSASLVTAKDSPAANSEPQTNKMKMSDAEWRKKLSPEQYHVAREKGTERAFTGKYWNNHDKGTYICVGCGEPLFSSDTKFDSGTGWPSFYKPAADKGVTVEKDKSYGMERDEVVCSNCGSHLGHVFNDGPAPTGLRYCINSASLDFKKEALIASAKENEGRKLAQAQAAENSVYNKETDAIERKKGHDVAYFAGGCFWGVEQAFKELPGVLDTTVGYTGGKNQDPTYEDVCSHTTGHAEAVRVVFDPTKTSLKQLTKEFLDLHDPTTLNRQGPDIGDQYRSAIFYNDAKELEVVKAAIAEEQKQMPGKIVTSLEPLTNFYSAEEYHQDYFAKHPGQGCHYRPKKRH</sequence>
<name>A0A8J7PCV1_9BACT</name>
<dbReference type="GO" id="GO:0030091">
    <property type="term" value="P:protein repair"/>
    <property type="evidence" value="ECO:0007669"/>
    <property type="project" value="InterPro"/>
</dbReference>
<comment type="similarity">
    <text evidence="3">In the N-terminal section; belongs to the MsrA Met sulfoxide reductase family.</text>
</comment>
<evidence type="ECO:0000256" key="6">
    <source>
        <dbReference type="ARBA" id="ARBA00023002"/>
    </source>
</evidence>
<evidence type="ECO:0000313" key="17">
    <source>
        <dbReference type="Proteomes" id="UP000664277"/>
    </source>
</evidence>
<dbReference type="EMBL" id="JAFLCK010000013">
    <property type="protein sequence ID" value="MBN8660731.1"/>
    <property type="molecule type" value="Genomic_DNA"/>
</dbReference>
<dbReference type="Gene3D" id="3.30.1060.10">
    <property type="entry name" value="Peptide methionine sulphoxide reductase MsrA"/>
    <property type="match status" value="1"/>
</dbReference>
<dbReference type="AlphaFoldDB" id="A0A8J7PCV1"/>
<dbReference type="Pfam" id="PF01625">
    <property type="entry name" value="PMSR"/>
    <property type="match status" value="1"/>
</dbReference>
<dbReference type="InterPro" id="IPR036509">
    <property type="entry name" value="Met_Sox_Rdtase_MsrA_sf"/>
</dbReference>
<dbReference type="GO" id="GO:0008113">
    <property type="term" value="F:peptide-methionine (S)-S-oxide reductase activity"/>
    <property type="evidence" value="ECO:0007669"/>
    <property type="project" value="UniProtKB-UniRule"/>
</dbReference>
<proteinExistence type="inferred from homology"/>
<dbReference type="NCBIfam" id="TIGR00401">
    <property type="entry name" value="msrA"/>
    <property type="match status" value="1"/>
</dbReference>
<dbReference type="Gene3D" id="2.170.150.20">
    <property type="entry name" value="Peptide methionine sulfoxide reductase"/>
    <property type="match status" value="1"/>
</dbReference>
<organism evidence="16 17">
    <name type="scientific">Candidatus Obscuribacter phosphatis</name>
    <dbReference type="NCBI Taxonomy" id="1906157"/>
    <lineage>
        <taxon>Bacteria</taxon>
        <taxon>Bacillati</taxon>
        <taxon>Candidatus Melainabacteria</taxon>
        <taxon>Candidatus Obscuribacterales</taxon>
        <taxon>Candidatus Obscuribacteraceae</taxon>
        <taxon>Candidatus Obscuribacter</taxon>
    </lineage>
</organism>
<dbReference type="HAMAP" id="MF_01401">
    <property type="entry name" value="MsrA"/>
    <property type="match status" value="1"/>
</dbReference>
<dbReference type="PANTHER" id="PTHR10173">
    <property type="entry name" value="METHIONINE SULFOXIDE REDUCTASE"/>
    <property type="match status" value="1"/>
</dbReference>
<keyword evidence="7" id="KW-0511">Multifunctional enzyme</keyword>
<dbReference type="EC" id="1.8.4.12" evidence="11"/>
<comment type="catalytic activity">
    <reaction evidence="8 12">
        <text>L-methionyl-[protein] + [thioredoxin]-disulfide + H2O = L-methionyl-(S)-S-oxide-[protein] + [thioredoxin]-dithiol</text>
        <dbReference type="Rhea" id="RHEA:14217"/>
        <dbReference type="Rhea" id="RHEA-COMP:10698"/>
        <dbReference type="Rhea" id="RHEA-COMP:10700"/>
        <dbReference type="Rhea" id="RHEA-COMP:12313"/>
        <dbReference type="Rhea" id="RHEA-COMP:12315"/>
        <dbReference type="ChEBI" id="CHEBI:15377"/>
        <dbReference type="ChEBI" id="CHEBI:16044"/>
        <dbReference type="ChEBI" id="CHEBI:29950"/>
        <dbReference type="ChEBI" id="CHEBI:44120"/>
        <dbReference type="ChEBI" id="CHEBI:50058"/>
        <dbReference type="EC" id="1.8.4.11"/>
    </reaction>
</comment>
<evidence type="ECO:0000256" key="1">
    <source>
        <dbReference type="ARBA" id="ARBA00007174"/>
    </source>
</evidence>
<evidence type="ECO:0000256" key="2">
    <source>
        <dbReference type="ARBA" id="ARBA00008076"/>
    </source>
</evidence>
<comment type="similarity">
    <text evidence="1 11">Belongs to the MsrB Met sulfoxide reductase family.</text>
</comment>
<comment type="catalytic activity">
    <reaction evidence="9 11">
        <text>L-methionyl-[protein] + [thioredoxin]-disulfide + H2O = L-methionyl-(R)-S-oxide-[protein] + [thioredoxin]-dithiol</text>
        <dbReference type="Rhea" id="RHEA:24164"/>
        <dbReference type="Rhea" id="RHEA-COMP:10698"/>
        <dbReference type="Rhea" id="RHEA-COMP:10700"/>
        <dbReference type="Rhea" id="RHEA-COMP:12313"/>
        <dbReference type="Rhea" id="RHEA-COMP:12314"/>
        <dbReference type="ChEBI" id="CHEBI:15377"/>
        <dbReference type="ChEBI" id="CHEBI:16044"/>
        <dbReference type="ChEBI" id="CHEBI:29950"/>
        <dbReference type="ChEBI" id="CHEBI:45764"/>
        <dbReference type="ChEBI" id="CHEBI:50058"/>
        <dbReference type="EC" id="1.8.4.12"/>
    </reaction>
</comment>
<dbReference type="InterPro" id="IPR002569">
    <property type="entry name" value="Met_Sox_Rdtase_MsrA_dom"/>
</dbReference>
<dbReference type="GO" id="GO:0033743">
    <property type="term" value="F:peptide-methionine (R)-S-oxide reductase activity"/>
    <property type="evidence" value="ECO:0007669"/>
    <property type="project" value="UniProtKB-UniRule"/>
</dbReference>
<reference evidence="16" key="1">
    <citation type="submission" date="2021-02" db="EMBL/GenBank/DDBJ databases">
        <title>Genome-Resolved Metagenomics of a Microbial Community Performing Photosynthetic Biological Nutrient Removal.</title>
        <authorList>
            <person name="Mcdaniel E.A."/>
        </authorList>
    </citation>
    <scope>NUCLEOTIDE SEQUENCE</scope>
    <source>
        <strain evidence="16">UWPOB_OBS1</strain>
    </source>
</reference>
<feature type="active site" description="Nucleophile" evidence="11">
    <location>
        <position position="161"/>
    </location>
</feature>
<evidence type="ECO:0000256" key="13">
    <source>
        <dbReference type="SAM" id="MobiDB-lite"/>
    </source>
</evidence>
<dbReference type="Proteomes" id="UP000664277">
    <property type="component" value="Unassembled WGS sequence"/>
</dbReference>
<feature type="chain" id="PRO_5035155415" description="Multifunctional fusion protein" evidence="14">
    <location>
        <begin position="32"/>
        <end position="369"/>
    </location>
</feature>
<feature type="domain" description="MsrB" evidence="15">
    <location>
        <begin position="50"/>
        <end position="172"/>
    </location>
</feature>
<dbReference type="SUPFAM" id="SSF51316">
    <property type="entry name" value="Mss4-like"/>
    <property type="match status" value="1"/>
</dbReference>
<evidence type="ECO:0000256" key="5">
    <source>
        <dbReference type="ARBA" id="ARBA00022833"/>
    </source>
</evidence>
<dbReference type="FunFam" id="2.170.150.20:FF:000001">
    <property type="entry name" value="Peptide methionine sulfoxide reductase MsrB"/>
    <property type="match status" value="1"/>
</dbReference>
<comment type="catalytic activity">
    <reaction evidence="10 12">
        <text>[thioredoxin]-disulfide + L-methionine + H2O = L-methionine (S)-S-oxide + [thioredoxin]-dithiol</text>
        <dbReference type="Rhea" id="RHEA:19993"/>
        <dbReference type="Rhea" id="RHEA-COMP:10698"/>
        <dbReference type="Rhea" id="RHEA-COMP:10700"/>
        <dbReference type="ChEBI" id="CHEBI:15377"/>
        <dbReference type="ChEBI" id="CHEBI:29950"/>
        <dbReference type="ChEBI" id="CHEBI:50058"/>
        <dbReference type="ChEBI" id="CHEBI:57844"/>
        <dbReference type="ChEBI" id="CHEBI:58772"/>
        <dbReference type="EC" id="1.8.4.11"/>
    </reaction>
</comment>
<keyword evidence="6 11" id="KW-0560">Oxidoreductase</keyword>
<evidence type="ECO:0000256" key="9">
    <source>
        <dbReference type="ARBA" id="ARBA00048488"/>
    </source>
</evidence>
<protein>
    <recommendedName>
        <fullName evidence="11 12">Multifunctional fusion protein</fullName>
    </recommendedName>
    <domain>
        <recommendedName>
            <fullName evidence="12">Peptide methionine sulfoxide reductase MsrA</fullName>
            <shortName evidence="12">Protein-methionine-S-oxide reductase</shortName>
            <ecNumber evidence="12">1.8.4.11</ecNumber>
        </recommendedName>
        <alternativeName>
            <fullName evidence="12">Peptide-methionine (S)-S-oxide reductase</fullName>
            <shortName evidence="12">Peptide Met(O) reductase</shortName>
        </alternativeName>
    </domain>
    <domain>
        <recommendedName>
            <fullName evidence="11">Peptide methionine sulfoxide reductase MsrB</fullName>
            <ecNumber evidence="11">1.8.4.12</ecNumber>
        </recommendedName>
        <alternativeName>
            <fullName evidence="11">Peptide-methionine (R)-S-oxide reductase</fullName>
        </alternativeName>
    </domain>
</protein>
<dbReference type="NCBIfam" id="NF004042">
    <property type="entry name" value="PRK05550.1"/>
    <property type="match status" value="1"/>
</dbReference>
<dbReference type="InterPro" id="IPR011057">
    <property type="entry name" value="Mss4-like_sf"/>
</dbReference>
<gene>
    <name evidence="11" type="primary">msrB</name>
    <name evidence="12" type="synonym">msrA</name>
    <name evidence="16" type="ORF">J0M35_10230</name>
</gene>
<comment type="cofactor">
    <cofactor evidence="11">
        <name>Zn(2+)</name>
        <dbReference type="ChEBI" id="CHEBI:29105"/>
    </cofactor>
    <text evidence="11">Binds 1 zinc ion per subunit. The zinc ion is important for the structural integrity of the protein.</text>
</comment>
<keyword evidence="14" id="KW-0732">Signal</keyword>
<feature type="region of interest" description="Disordered" evidence="13">
    <location>
        <begin position="32"/>
        <end position="51"/>
    </location>
</feature>
<dbReference type="GO" id="GO:0005737">
    <property type="term" value="C:cytoplasm"/>
    <property type="evidence" value="ECO:0007669"/>
    <property type="project" value="TreeGrafter"/>
</dbReference>
<feature type="binding site" evidence="11">
    <location>
        <position position="138"/>
    </location>
    <ligand>
        <name>Zn(2+)</name>
        <dbReference type="ChEBI" id="CHEBI:29105"/>
    </ligand>
</feature>